<keyword evidence="2" id="KW-0547">Nucleotide-binding</keyword>
<dbReference type="FunFam" id="3.40.50.300:FF:000421">
    <property type="entry name" value="Branched-chain amino acid ABC transporter ATP-binding protein"/>
    <property type="match status" value="1"/>
</dbReference>
<evidence type="ECO:0000313" key="8">
    <source>
        <dbReference type="EMBL" id="HHK68274.1"/>
    </source>
</evidence>
<dbReference type="InterPro" id="IPR051120">
    <property type="entry name" value="ABC_AA/LPS_Transport"/>
</dbReference>
<evidence type="ECO:0000256" key="3">
    <source>
        <dbReference type="ARBA" id="ARBA00022840"/>
    </source>
</evidence>
<dbReference type="GO" id="GO:0016887">
    <property type="term" value="F:ATP hydrolysis activity"/>
    <property type="evidence" value="ECO:0007669"/>
    <property type="project" value="InterPro"/>
</dbReference>
<dbReference type="GO" id="GO:0005524">
    <property type="term" value="F:ATP binding"/>
    <property type="evidence" value="ECO:0007669"/>
    <property type="project" value="UniProtKB-KW"/>
</dbReference>
<organism evidence="8">
    <name type="scientific">Caldiarchaeum subterraneum</name>
    <dbReference type="NCBI Taxonomy" id="311458"/>
    <lineage>
        <taxon>Archaea</taxon>
        <taxon>Nitrososphaerota</taxon>
        <taxon>Candidatus Caldarchaeales</taxon>
        <taxon>Candidatus Caldarchaeaceae</taxon>
        <taxon>Candidatus Caldarchaeum</taxon>
    </lineage>
</organism>
<dbReference type="PANTHER" id="PTHR45772">
    <property type="entry name" value="CONSERVED COMPONENT OF ABC TRANSPORTER FOR NATURAL AMINO ACIDS-RELATED"/>
    <property type="match status" value="1"/>
</dbReference>
<evidence type="ECO:0000256" key="2">
    <source>
        <dbReference type="ARBA" id="ARBA00022741"/>
    </source>
</evidence>
<evidence type="ECO:0000256" key="4">
    <source>
        <dbReference type="ARBA" id="ARBA00022970"/>
    </source>
</evidence>
<dbReference type="Gene3D" id="3.40.50.300">
    <property type="entry name" value="P-loop containing nucleotide triphosphate hydrolases"/>
    <property type="match status" value="1"/>
</dbReference>
<evidence type="ECO:0000256" key="6">
    <source>
        <dbReference type="ARBA" id="ARBA00072811"/>
    </source>
</evidence>
<gene>
    <name evidence="8" type="ORF">ENM11_03860</name>
</gene>
<dbReference type="PROSITE" id="PS50893">
    <property type="entry name" value="ABC_TRANSPORTER_2"/>
    <property type="match status" value="1"/>
</dbReference>
<comment type="caution">
    <text evidence="8">The sequence shown here is derived from an EMBL/GenBank/DDBJ whole genome shotgun (WGS) entry which is preliminary data.</text>
</comment>
<dbReference type="EMBL" id="DRWN01000027">
    <property type="protein sequence ID" value="HHK68274.1"/>
    <property type="molecule type" value="Genomic_DNA"/>
</dbReference>
<dbReference type="InterPro" id="IPR003593">
    <property type="entry name" value="AAA+_ATPase"/>
</dbReference>
<dbReference type="AlphaFoldDB" id="A0A7C5QJ94"/>
<evidence type="ECO:0000259" key="7">
    <source>
        <dbReference type="PROSITE" id="PS50893"/>
    </source>
</evidence>
<protein>
    <recommendedName>
        <fullName evidence="6">Probable branched-chain amino acid transport ATP-binding protein LivG</fullName>
    </recommendedName>
</protein>
<keyword evidence="4" id="KW-0029">Amino-acid transport</keyword>
<sequence length="254" mass="27957">MTVEKILVTQGLSKNFGGLWALDGVDIAVQKGSMCLLIGPNGSGKTTLVNVVTGVYKPEHGVVFFDGKPITGLKPHQIYGLGLVRTWQIPQPFQSLTVLENLLVSEKHNPGEGLLSALNRSNWDKFEEESIEKAFGILKLLKLDNLWDQQAFKLSGGQMKLLETGRALMSGAKMILMDEPAAGINPNLAHEVFTYLREVNKKLGITFLLIEHRLDLAIPYVDYVYAMHLGKVIAEGMPKEVLNNVLVVESYLGG</sequence>
<evidence type="ECO:0000256" key="5">
    <source>
        <dbReference type="ARBA" id="ARBA00056071"/>
    </source>
</evidence>
<keyword evidence="3 8" id="KW-0067">ATP-binding</keyword>
<dbReference type="SMART" id="SM00382">
    <property type="entry name" value="AAA"/>
    <property type="match status" value="1"/>
</dbReference>
<dbReference type="CDD" id="cd03219">
    <property type="entry name" value="ABC_Mj1267_LivG_branched"/>
    <property type="match status" value="1"/>
</dbReference>
<dbReference type="SUPFAM" id="SSF52540">
    <property type="entry name" value="P-loop containing nucleoside triphosphate hydrolases"/>
    <property type="match status" value="1"/>
</dbReference>
<name>A0A7C5QJ94_CALS0</name>
<keyword evidence="1" id="KW-0813">Transport</keyword>
<proteinExistence type="predicted"/>
<dbReference type="PANTHER" id="PTHR45772:SF9">
    <property type="entry name" value="CONSERVED COMPONENT OF ABC TRANSPORTER FOR NATURAL AMINO ACIDS"/>
    <property type="match status" value="1"/>
</dbReference>
<evidence type="ECO:0000256" key="1">
    <source>
        <dbReference type="ARBA" id="ARBA00022448"/>
    </source>
</evidence>
<dbReference type="GO" id="GO:0005886">
    <property type="term" value="C:plasma membrane"/>
    <property type="evidence" value="ECO:0007669"/>
    <property type="project" value="TreeGrafter"/>
</dbReference>
<dbReference type="InterPro" id="IPR027417">
    <property type="entry name" value="P-loop_NTPase"/>
</dbReference>
<dbReference type="GO" id="GO:0006865">
    <property type="term" value="P:amino acid transport"/>
    <property type="evidence" value="ECO:0007669"/>
    <property type="project" value="UniProtKB-KW"/>
</dbReference>
<accession>A0A7C5QJ94</accession>
<dbReference type="Pfam" id="PF00005">
    <property type="entry name" value="ABC_tran"/>
    <property type="match status" value="1"/>
</dbReference>
<feature type="domain" description="ABC transporter" evidence="7">
    <location>
        <begin position="7"/>
        <end position="254"/>
    </location>
</feature>
<reference evidence="8" key="1">
    <citation type="journal article" date="2020" name="mSystems">
        <title>Genome- and Community-Level Interaction Insights into Carbon Utilization and Element Cycling Functions of Hydrothermarchaeota in Hydrothermal Sediment.</title>
        <authorList>
            <person name="Zhou Z."/>
            <person name="Liu Y."/>
            <person name="Xu W."/>
            <person name="Pan J."/>
            <person name="Luo Z.H."/>
            <person name="Li M."/>
        </authorList>
    </citation>
    <scope>NUCLEOTIDE SEQUENCE [LARGE SCALE GENOMIC DNA]</scope>
    <source>
        <strain evidence="8">SpSt-1056</strain>
    </source>
</reference>
<comment type="function">
    <text evidence="5">Probable component of a branched-chain amino-acid transport system.</text>
</comment>
<dbReference type="InterPro" id="IPR003439">
    <property type="entry name" value="ABC_transporter-like_ATP-bd"/>
</dbReference>